<dbReference type="Ensembl" id="ENSNNAT00000003029.1">
    <property type="protein sequence ID" value="ENSNNAP00000002880.1"/>
    <property type="gene ID" value="ENSNNAG00000001987.1"/>
</dbReference>
<dbReference type="Gene3D" id="6.10.140.140">
    <property type="match status" value="1"/>
</dbReference>
<dbReference type="SMART" id="SM00349">
    <property type="entry name" value="KRAB"/>
    <property type="match status" value="1"/>
</dbReference>
<protein>
    <recommendedName>
        <fullName evidence="1">KRAB domain-containing protein</fullName>
    </recommendedName>
</protein>
<dbReference type="Proteomes" id="UP000694559">
    <property type="component" value="Unplaced"/>
</dbReference>
<dbReference type="Pfam" id="PF01352">
    <property type="entry name" value="KRAB"/>
    <property type="match status" value="1"/>
</dbReference>
<reference evidence="2" key="1">
    <citation type="submission" date="2025-08" db="UniProtKB">
        <authorList>
            <consortium name="Ensembl"/>
        </authorList>
    </citation>
    <scope>IDENTIFICATION</scope>
</reference>
<evidence type="ECO:0000313" key="2">
    <source>
        <dbReference type="Ensembl" id="ENSNNAP00000002880.1"/>
    </source>
</evidence>
<dbReference type="AlphaFoldDB" id="A0A8C6X1Y2"/>
<feature type="domain" description="KRAB" evidence="1">
    <location>
        <begin position="7"/>
        <end position="78"/>
    </location>
</feature>
<sequence length="78" mass="8740">MAESGAFSFGEVAIHFNSEEWLLLDPIQKVLHEEVMLETSRMVASLGKGSSMRNLLKMISSLLFSSYINFTPPSWSSK</sequence>
<dbReference type="InterPro" id="IPR001909">
    <property type="entry name" value="KRAB"/>
</dbReference>
<organism evidence="2 3">
    <name type="scientific">Naja naja</name>
    <name type="common">Indian cobra</name>
    <dbReference type="NCBI Taxonomy" id="35670"/>
    <lineage>
        <taxon>Eukaryota</taxon>
        <taxon>Metazoa</taxon>
        <taxon>Chordata</taxon>
        <taxon>Craniata</taxon>
        <taxon>Vertebrata</taxon>
        <taxon>Euteleostomi</taxon>
        <taxon>Lepidosauria</taxon>
        <taxon>Squamata</taxon>
        <taxon>Bifurcata</taxon>
        <taxon>Unidentata</taxon>
        <taxon>Episquamata</taxon>
        <taxon>Toxicofera</taxon>
        <taxon>Serpentes</taxon>
        <taxon>Colubroidea</taxon>
        <taxon>Elapidae</taxon>
        <taxon>Elapinae</taxon>
        <taxon>Naja</taxon>
    </lineage>
</organism>
<dbReference type="GeneTree" id="ENSGT00960000190861"/>
<dbReference type="InterPro" id="IPR036051">
    <property type="entry name" value="KRAB_dom_sf"/>
</dbReference>
<dbReference type="SUPFAM" id="SSF109640">
    <property type="entry name" value="KRAB domain (Kruppel-associated box)"/>
    <property type="match status" value="1"/>
</dbReference>
<name>A0A8C6X1Y2_NAJNA</name>
<evidence type="ECO:0000259" key="1">
    <source>
        <dbReference type="PROSITE" id="PS50805"/>
    </source>
</evidence>
<evidence type="ECO:0000313" key="3">
    <source>
        <dbReference type="Proteomes" id="UP000694559"/>
    </source>
</evidence>
<dbReference type="PROSITE" id="PS50805">
    <property type="entry name" value="KRAB"/>
    <property type="match status" value="1"/>
</dbReference>
<accession>A0A8C6X1Y2</accession>
<proteinExistence type="predicted"/>
<reference evidence="2" key="2">
    <citation type="submission" date="2025-09" db="UniProtKB">
        <authorList>
            <consortium name="Ensembl"/>
        </authorList>
    </citation>
    <scope>IDENTIFICATION</scope>
</reference>
<dbReference type="GO" id="GO:0006355">
    <property type="term" value="P:regulation of DNA-templated transcription"/>
    <property type="evidence" value="ECO:0007669"/>
    <property type="project" value="InterPro"/>
</dbReference>
<dbReference type="OrthoDB" id="9033394at2759"/>
<dbReference type="CDD" id="cd07765">
    <property type="entry name" value="KRAB_A-box"/>
    <property type="match status" value="1"/>
</dbReference>
<dbReference type="OMA" id="HREVMEX"/>
<keyword evidence="3" id="KW-1185">Reference proteome</keyword>